<gene>
    <name evidence="8" type="ORF">AFUS01_LOCUS28650</name>
</gene>
<evidence type="ECO:0000256" key="2">
    <source>
        <dbReference type="ARBA" id="ARBA00050613"/>
    </source>
</evidence>
<evidence type="ECO:0000259" key="7">
    <source>
        <dbReference type="Pfam" id="PF01370"/>
    </source>
</evidence>
<keyword evidence="9" id="KW-1185">Reference proteome</keyword>
<comment type="catalytic activity">
    <reaction evidence="2">
        <text>L-threonine + NAD(+) = (2S)-2-amino-3-oxobutanoate + NADH + H(+)</text>
        <dbReference type="Rhea" id="RHEA:13161"/>
        <dbReference type="ChEBI" id="CHEBI:15378"/>
        <dbReference type="ChEBI" id="CHEBI:57540"/>
        <dbReference type="ChEBI" id="CHEBI:57926"/>
        <dbReference type="ChEBI" id="CHEBI:57945"/>
        <dbReference type="ChEBI" id="CHEBI:78948"/>
        <dbReference type="EC" id="1.1.1.103"/>
    </reaction>
</comment>
<dbReference type="OrthoDB" id="10058185at2759"/>
<evidence type="ECO:0000256" key="1">
    <source>
        <dbReference type="ARBA" id="ARBA00007637"/>
    </source>
</evidence>
<dbReference type="Proteomes" id="UP000708208">
    <property type="component" value="Unassembled WGS sequence"/>
</dbReference>
<evidence type="ECO:0000256" key="5">
    <source>
        <dbReference type="ARBA" id="ARBA00066604"/>
    </source>
</evidence>
<evidence type="ECO:0000313" key="8">
    <source>
        <dbReference type="EMBL" id="CAG7818125.1"/>
    </source>
</evidence>
<evidence type="ECO:0000256" key="3">
    <source>
        <dbReference type="ARBA" id="ARBA00059023"/>
    </source>
</evidence>
<protein>
    <recommendedName>
        <fullName evidence="6">L-threonine 3-dehydrogenase, mitochondrial</fullName>
        <ecNumber evidence="5">1.1.1.103</ecNumber>
    </recommendedName>
</protein>
<comment type="similarity">
    <text evidence="1">Belongs to the NAD(P)-dependent epimerase/dehydratase family.</text>
</comment>
<sequence length="433" mass="49556">MEVPLYPIYRLNSPHTISQLNTFLPLEENPTDIHTVVGLIQDVRFGVSNLAFPMFRSTFIALSKGDRNVLLRKTAVLSGSNKNFHSSTPSLQALQRHFDNYDEGRPRILITGSLGQLGSGLARVFRQKYGQENVFMSDIRKPSRDITSRGPYIFADVLDYKCLQKIIVTHRIDWLVHFSALLSAVAEQNVGLSMKVNIEGTHNVMELANQYGLRLFIPSTIAAFGPESPRNPTPNLCIQRPKTIYGVAKVHTELLGEYYHHKYGLDFRCLRFPGVLSSDTHPGGGTTDYAIQIFHDALKNGHYTNYLRPDTRLPMMHIDDCLRSVAEIMEMPSEALPQRTYNVTGVSFTPVELGEEIRKSIPHFMQDYRPDHRQAIAETWPEVFDDTEAQQDWNWRPEFDLERMCQVMLDDLRPLYQEPAMKYLRVLTASCYE</sequence>
<name>A0A8J2PKF8_9HEXA</name>
<dbReference type="GO" id="GO:0006567">
    <property type="term" value="P:L-threonine catabolic process"/>
    <property type="evidence" value="ECO:0007669"/>
    <property type="project" value="TreeGrafter"/>
</dbReference>
<dbReference type="Pfam" id="PF01370">
    <property type="entry name" value="Epimerase"/>
    <property type="match status" value="1"/>
</dbReference>
<comment type="function">
    <text evidence="3">Catalyzes the NAD(+)-dependent oxidation of L-threonine to 2-amino-3-ketobutyrate, mediating L-threonine catabolism.</text>
</comment>
<reference evidence="8" key="1">
    <citation type="submission" date="2021-06" db="EMBL/GenBank/DDBJ databases">
        <authorList>
            <person name="Hodson N. C."/>
            <person name="Mongue J. A."/>
            <person name="Jaron S. K."/>
        </authorList>
    </citation>
    <scope>NUCLEOTIDE SEQUENCE</scope>
</reference>
<comment type="pathway">
    <text evidence="4">Amino-acid degradation; L-threonine degradation via oxydo-reductase pathway; glycine from L-threonine: step 1/2.</text>
</comment>
<evidence type="ECO:0000256" key="6">
    <source>
        <dbReference type="ARBA" id="ARBA00069940"/>
    </source>
</evidence>
<comment type="caution">
    <text evidence="8">The sequence shown here is derived from an EMBL/GenBank/DDBJ whole genome shotgun (WGS) entry which is preliminary data.</text>
</comment>
<evidence type="ECO:0000256" key="4">
    <source>
        <dbReference type="ARBA" id="ARBA00060557"/>
    </source>
</evidence>
<dbReference type="InterPro" id="IPR051225">
    <property type="entry name" value="NAD(P)_epim/dehydratase"/>
</dbReference>
<dbReference type="PANTHER" id="PTHR42687:SF1">
    <property type="entry name" value="L-THREONINE 3-DEHYDROGENASE, MITOCHONDRIAL"/>
    <property type="match status" value="1"/>
</dbReference>
<dbReference type="PANTHER" id="PTHR42687">
    <property type="entry name" value="L-THREONINE 3-DEHYDROGENASE"/>
    <property type="match status" value="1"/>
</dbReference>
<dbReference type="InterPro" id="IPR001509">
    <property type="entry name" value="Epimerase_deHydtase"/>
</dbReference>
<dbReference type="FunFam" id="3.40.50.720:FF:000077">
    <property type="entry name" value="L-threonine 3-dehydrogenase, mitochondrial"/>
    <property type="match status" value="1"/>
</dbReference>
<feature type="domain" description="NAD-dependent epimerase/dehydratase" evidence="7">
    <location>
        <begin position="108"/>
        <end position="343"/>
    </location>
</feature>
<dbReference type="AlphaFoldDB" id="A0A8J2PKF8"/>
<dbReference type="GO" id="GO:0008743">
    <property type="term" value="F:L-threonine 3-dehydrogenase activity"/>
    <property type="evidence" value="ECO:0007669"/>
    <property type="project" value="UniProtKB-EC"/>
</dbReference>
<accession>A0A8J2PKF8</accession>
<proteinExistence type="inferred from homology"/>
<evidence type="ECO:0000313" key="9">
    <source>
        <dbReference type="Proteomes" id="UP000708208"/>
    </source>
</evidence>
<dbReference type="CDD" id="cd05272">
    <property type="entry name" value="TDH_SDR_e"/>
    <property type="match status" value="1"/>
</dbReference>
<dbReference type="EMBL" id="CAJVCH010411904">
    <property type="protein sequence ID" value="CAG7818125.1"/>
    <property type="molecule type" value="Genomic_DNA"/>
</dbReference>
<organism evidence="8 9">
    <name type="scientific">Allacma fusca</name>
    <dbReference type="NCBI Taxonomy" id="39272"/>
    <lineage>
        <taxon>Eukaryota</taxon>
        <taxon>Metazoa</taxon>
        <taxon>Ecdysozoa</taxon>
        <taxon>Arthropoda</taxon>
        <taxon>Hexapoda</taxon>
        <taxon>Collembola</taxon>
        <taxon>Symphypleona</taxon>
        <taxon>Sminthuridae</taxon>
        <taxon>Allacma</taxon>
    </lineage>
</organism>
<dbReference type="EC" id="1.1.1.103" evidence="5"/>